<dbReference type="Pfam" id="PF03466">
    <property type="entry name" value="LysR_substrate"/>
    <property type="match status" value="1"/>
</dbReference>
<proteinExistence type="inferred from homology"/>
<gene>
    <name evidence="6" type="ORF">FHR99_002206</name>
</gene>
<protein>
    <submittedName>
        <fullName evidence="6">DNA-binding transcriptional LysR family regulator</fullName>
    </submittedName>
</protein>
<organism evidence="6 7">
    <name type="scientific">Litorivivens lipolytica</name>
    <dbReference type="NCBI Taxonomy" id="1524264"/>
    <lineage>
        <taxon>Bacteria</taxon>
        <taxon>Pseudomonadati</taxon>
        <taxon>Pseudomonadota</taxon>
        <taxon>Gammaproteobacteria</taxon>
        <taxon>Litorivivens</taxon>
    </lineage>
</organism>
<dbReference type="PROSITE" id="PS50931">
    <property type="entry name" value="HTH_LYSR"/>
    <property type="match status" value="1"/>
</dbReference>
<dbReference type="Proteomes" id="UP000537130">
    <property type="component" value="Unassembled WGS sequence"/>
</dbReference>
<accession>A0A7W4W5X9</accession>
<reference evidence="6 7" key="1">
    <citation type="submission" date="2020-08" db="EMBL/GenBank/DDBJ databases">
        <title>Genomic Encyclopedia of Type Strains, Phase III (KMG-III): the genomes of soil and plant-associated and newly described type strains.</title>
        <authorList>
            <person name="Whitman W."/>
        </authorList>
    </citation>
    <scope>NUCLEOTIDE SEQUENCE [LARGE SCALE GENOMIC DNA]</scope>
    <source>
        <strain evidence="6 7">CECT 8654</strain>
    </source>
</reference>
<name>A0A7W4W5X9_9GAMM</name>
<keyword evidence="7" id="KW-1185">Reference proteome</keyword>
<comment type="caution">
    <text evidence="6">The sequence shown here is derived from an EMBL/GenBank/DDBJ whole genome shotgun (WGS) entry which is preliminary data.</text>
</comment>
<dbReference type="Gene3D" id="3.40.190.290">
    <property type="match status" value="1"/>
</dbReference>
<evidence type="ECO:0000313" key="6">
    <source>
        <dbReference type="EMBL" id="MBB3047940.1"/>
    </source>
</evidence>
<dbReference type="SUPFAM" id="SSF46785">
    <property type="entry name" value="Winged helix' DNA-binding domain"/>
    <property type="match status" value="1"/>
</dbReference>
<dbReference type="RefSeq" id="WP_183410689.1">
    <property type="nucleotide sequence ID" value="NZ_JACHWY010000002.1"/>
</dbReference>
<feature type="domain" description="HTH lysR-type" evidence="5">
    <location>
        <begin position="9"/>
        <end position="66"/>
    </location>
</feature>
<dbReference type="InterPro" id="IPR000847">
    <property type="entry name" value="LysR_HTH_N"/>
</dbReference>
<dbReference type="PANTHER" id="PTHR30126:SF5">
    <property type="entry name" value="HTH-TYPE TRANSCRIPTIONAL ACTIVATOR CMPR"/>
    <property type="match status" value="1"/>
</dbReference>
<keyword evidence="4" id="KW-0804">Transcription</keyword>
<dbReference type="PANTHER" id="PTHR30126">
    <property type="entry name" value="HTH-TYPE TRANSCRIPTIONAL REGULATOR"/>
    <property type="match status" value="1"/>
</dbReference>
<dbReference type="GO" id="GO:0003700">
    <property type="term" value="F:DNA-binding transcription factor activity"/>
    <property type="evidence" value="ECO:0007669"/>
    <property type="project" value="InterPro"/>
</dbReference>
<dbReference type="Pfam" id="PF00126">
    <property type="entry name" value="HTH_1"/>
    <property type="match status" value="1"/>
</dbReference>
<sequence>MRPSFLHRLTLRQIEIFLAVCRLRNYSRAADELALTQPAVSAQIRQVENVVGEALFDYIGKQLNITPAGLLLERAARDLQQRLVSLEMELAELKGEVQGTLNIAAESSAQYFLPGLLSTFSERNPGVDIRLDIDNRARTLKRLNEGRHELVITGAPPPDRTLQFTPFRDNPLIAVARADHPLSNNESISFFELTQERLLLRESGSGTRLAVEEFAQIKAVKLTHVYQLGSLEAIKAGVMEGLGVSILPLDACTQEIEHGLLRSLPVDGFPLKRSWCVVHFRKRQLTPVSQRFTQFLLDPD</sequence>
<dbReference type="InterPro" id="IPR036390">
    <property type="entry name" value="WH_DNA-bd_sf"/>
</dbReference>
<evidence type="ECO:0000256" key="1">
    <source>
        <dbReference type="ARBA" id="ARBA00009437"/>
    </source>
</evidence>
<evidence type="ECO:0000256" key="3">
    <source>
        <dbReference type="ARBA" id="ARBA00023125"/>
    </source>
</evidence>
<dbReference type="PRINTS" id="PR00039">
    <property type="entry name" value="HTHLYSR"/>
</dbReference>
<keyword evidence="2" id="KW-0805">Transcription regulation</keyword>
<dbReference type="AlphaFoldDB" id="A0A7W4W5X9"/>
<dbReference type="Gene3D" id="1.10.10.10">
    <property type="entry name" value="Winged helix-like DNA-binding domain superfamily/Winged helix DNA-binding domain"/>
    <property type="match status" value="1"/>
</dbReference>
<dbReference type="InterPro" id="IPR005119">
    <property type="entry name" value="LysR_subst-bd"/>
</dbReference>
<evidence type="ECO:0000259" key="5">
    <source>
        <dbReference type="PROSITE" id="PS50931"/>
    </source>
</evidence>
<keyword evidence="3 6" id="KW-0238">DNA-binding</keyword>
<evidence type="ECO:0000256" key="2">
    <source>
        <dbReference type="ARBA" id="ARBA00023015"/>
    </source>
</evidence>
<dbReference type="SUPFAM" id="SSF53850">
    <property type="entry name" value="Periplasmic binding protein-like II"/>
    <property type="match status" value="1"/>
</dbReference>
<evidence type="ECO:0000313" key="7">
    <source>
        <dbReference type="Proteomes" id="UP000537130"/>
    </source>
</evidence>
<dbReference type="GO" id="GO:0000976">
    <property type="term" value="F:transcription cis-regulatory region binding"/>
    <property type="evidence" value="ECO:0007669"/>
    <property type="project" value="TreeGrafter"/>
</dbReference>
<dbReference type="InterPro" id="IPR036388">
    <property type="entry name" value="WH-like_DNA-bd_sf"/>
</dbReference>
<dbReference type="EMBL" id="JACHWY010000002">
    <property type="protein sequence ID" value="MBB3047940.1"/>
    <property type="molecule type" value="Genomic_DNA"/>
</dbReference>
<evidence type="ECO:0000256" key="4">
    <source>
        <dbReference type="ARBA" id="ARBA00023163"/>
    </source>
</evidence>
<comment type="similarity">
    <text evidence="1">Belongs to the LysR transcriptional regulatory family.</text>
</comment>